<sequence>MRKLSKRELEFIDIDLERYRTINNKINSRRQELIHNKKYDYRDSIMGRGNKPSNPTENTIIRIEEDLTLRNLEAFKLLVETLMTRLIDVDLTIFKMRFLKENATWDDVAEELNKSNIYINRRRQIIAQEFEKLKGF</sequence>
<evidence type="ECO:0000313" key="1">
    <source>
        <dbReference type="EMBL" id="CYX30271.1"/>
    </source>
</evidence>
<dbReference type="Proteomes" id="UP000071962">
    <property type="component" value="Unassembled WGS sequence"/>
</dbReference>
<protein>
    <submittedName>
        <fullName evidence="1">Bacteriophage transcriptional activator</fullName>
    </submittedName>
</protein>
<dbReference type="RefSeq" id="WP_044763433.1">
    <property type="nucleotide sequence ID" value="NZ_CDUD01000017.1"/>
</dbReference>
<name>A0A0Z9BAX5_STRSU</name>
<organism evidence="1 2">
    <name type="scientific">Streptococcus suis</name>
    <dbReference type="NCBI Taxonomy" id="1307"/>
    <lineage>
        <taxon>Bacteria</taxon>
        <taxon>Bacillati</taxon>
        <taxon>Bacillota</taxon>
        <taxon>Bacilli</taxon>
        <taxon>Lactobacillales</taxon>
        <taxon>Streptococcaceae</taxon>
        <taxon>Streptococcus</taxon>
    </lineage>
</organism>
<reference evidence="1 2" key="1">
    <citation type="submission" date="2016-02" db="EMBL/GenBank/DDBJ databases">
        <authorList>
            <consortium name="Pathogen Informatics"/>
        </authorList>
    </citation>
    <scope>NUCLEOTIDE SEQUENCE [LARGE SCALE GENOMIC DNA]</scope>
    <source>
        <strain evidence="1 2">SS1062</strain>
    </source>
</reference>
<accession>A0A0Z9BAX5</accession>
<gene>
    <name evidence="1" type="ORF">ERS132551_01947</name>
</gene>
<evidence type="ECO:0000313" key="2">
    <source>
        <dbReference type="Proteomes" id="UP000071962"/>
    </source>
</evidence>
<proteinExistence type="predicted"/>
<dbReference type="AlphaFoldDB" id="A0A0Z9BAX5"/>
<dbReference type="EMBL" id="FIKT01000033">
    <property type="protein sequence ID" value="CYX30271.1"/>
    <property type="molecule type" value="Genomic_DNA"/>
</dbReference>